<feature type="domain" description="Cytochrome b5 heme-binding" evidence="11">
    <location>
        <begin position="184"/>
        <end position="249"/>
    </location>
</feature>
<protein>
    <recommendedName>
        <fullName evidence="2">chitin synthase</fullName>
        <ecNumber evidence="2">2.4.1.16</ecNumber>
    </recommendedName>
</protein>
<dbReference type="Pfam" id="PF03142">
    <property type="entry name" value="Chitin_synth_2"/>
    <property type="match status" value="1"/>
</dbReference>
<gene>
    <name evidence="12" type="ORF">EDEG_01376</name>
</gene>
<dbReference type="OMA" id="PQDWKVF"/>
<keyword evidence="13" id="KW-1185">Reference proteome</keyword>
<evidence type="ECO:0000313" key="12">
    <source>
        <dbReference type="EMBL" id="EJW04385.1"/>
    </source>
</evidence>
<name>J9DPB0_EDHAE</name>
<keyword evidence="8 10" id="KW-0472">Membrane</keyword>
<dbReference type="PANTHER" id="PTHR22914">
    <property type="entry name" value="CHITIN SYNTHASE"/>
    <property type="match status" value="1"/>
</dbReference>
<evidence type="ECO:0000256" key="10">
    <source>
        <dbReference type="SAM" id="Phobius"/>
    </source>
</evidence>
<dbReference type="GO" id="GO:0005935">
    <property type="term" value="C:cellular bud neck"/>
    <property type="evidence" value="ECO:0007669"/>
    <property type="project" value="EnsemblFungi"/>
</dbReference>
<feature type="transmembrane region" description="Helical" evidence="10">
    <location>
        <begin position="66"/>
        <end position="86"/>
    </location>
</feature>
<dbReference type="SUPFAM" id="SSF55856">
    <property type="entry name" value="Cytochrome b5-like heme/steroid binding domain"/>
    <property type="match status" value="1"/>
</dbReference>
<dbReference type="GO" id="GO:0004100">
    <property type="term" value="F:chitin synthase activity"/>
    <property type="evidence" value="ECO:0007669"/>
    <property type="project" value="UniProtKB-EC"/>
</dbReference>
<accession>J9DPB0</accession>
<evidence type="ECO:0000259" key="11">
    <source>
        <dbReference type="SMART" id="SM01117"/>
    </source>
</evidence>
<keyword evidence="3" id="KW-1003">Cell membrane</keyword>
<dbReference type="SUPFAM" id="SSF53448">
    <property type="entry name" value="Nucleotide-diphospho-sugar transferases"/>
    <property type="match status" value="1"/>
</dbReference>
<dbReference type="CDD" id="cd00761">
    <property type="entry name" value="Glyco_tranf_GTA_type"/>
    <property type="match status" value="1"/>
</dbReference>
<dbReference type="SMART" id="SM01117">
    <property type="entry name" value="Cyt-b5"/>
    <property type="match status" value="1"/>
</dbReference>
<feature type="transmembrane region" description="Helical" evidence="10">
    <location>
        <begin position="260"/>
        <end position="286"/>
    </location>
</feature>
<dbReference type="GO" id="GO:0006031">
    <property type="term" value="P:chitin biosynthetic process"/>
    <property type="evidence" value="ECO:0007669"/>
    <property type="project" value="EnsemblFungi"/>
</dbReference>
<dbReference type="EC" id="2.4.1.16" evidence="2"/>
<evidence type="ECO:0000313" key="13">
    <source>
        <dbReference type="Proteomes" id="UP000003163"/>
    </source>
</evidence>
<dbReference type="Proteomes" id="UP000003163">
    <property type="component" value="Unassembled WGS sequence"/>
</dbReference>
<evidence type="ECO:0000256" key="2">
    <source>
        <dbReference type="ARBA" id="ARBA00012543"/>
    </source>
</evidence>
<dbReference type="GO" id="GO:0000131">
    <property type="term" value="C:incipient cellular bud site"/>
    <property type="evidence" value="ECO:0007669"/>
    <property type="project" value="EnsemblFungi"/>
</dbReference>
<dbReference type="InParanoid" id="J9DPB0"/>
<reference evidence="12 13" key="1">
    <citation type="submission" date="2011-08" db="EMBL/GenBank/DDBJ databases">
        <authorList>
            <person name="Liu Z.J."/>
            <person name="Shi F.L."/>
            <person name="Lu J.Q."/>
            <person name="Li M."/>
            <person name="Wang Z.L."/>
        </authorList>
    </citation>
    <scope>NUCLEOTIDE SEQUENCE [LARGE SCALE GENOMIC DNA]</scope>
    <source>
        <strain evidence="12 13">USNM 41457</strain>
    </source>
</reference>
<keyword evidence="7 10" id="KW-1133">Transmembrane helix</keyword>
<dbReference type="InterPro" id="IPR036400">
    <property type="entry name" value="Cyt_B5-like_heme/steroid_sf"/>
</dbReference>
<evidence type="ECO:0000256" key="4">
    <source>
        <dbReference type="ARBA" id="ARBA00022676"/>
    </source>
</evidence>
<comment type="subcellular location">
    <subcellularLocation>
        <location evidence="1">Cell membrane</location>
        <topology evidence="1">Multi-pass membrane protein</topology>
    </subcellularLocation>
</comment>
<comment type="caution">
    <text evidence="12">The sequence shown here is derived from an EMBL/GenBank/DDBJ whole genome shotgun (WGS) entry which is preliminary data.</text>
</comment>
<dbReference type="HOGENOM" id="CLU_002572_0_1_1"/>
<evidence type="ECO:0000256" key="8">
    <source>
        <dbReference type="ARBA" id="ARBA00023136"/>
    </source>
</evidence>
<sequence>MAKITQSEIIRSSSRSAIYNRRQVEPKKNTLWDSLCKFTTFLIPNCLLSMCGMKSKGERDAWREKFTLCTLIFYACVFLAFLTYGMNTIVCKSNNKYIYSKLDCAKFDNKFLIARGSVYTIDEGHRYYDELTAMEKKNLTALFENKVPECQARFRRSVIERGVDGLNISLKNDQKLTRVAPINFTWADVSSLKYIVINDKVYDPSQNTEVFYSDFINNYRGKDATNAVNDWVPSELACFKDTFLAGDLLTKSYGCLVADFVLYISTVAIFGLIIVRFILAMFYYWIIRSRTKRLMQPTQKKCEMPVIMLVTCYSEDRDGLKGTLNSLCQQDYDVNNRLIVVVADGAIKGDGSDQTTHEILRNLVAIDKNIHIVPKEYIAIAGGSKRLNRAAVIPGTYKYGNKVSKILLILKCGNEDEVGQAKAGNRGKRDSQIILMGFFSRLLFDELLSPLDYEIYKMLLHLHPHIHPAKYEGMLMVDADTIVDVDALSQMVKVFEYDSKIIGMCGETKISNKGASWVTAIQVFEYYISHHLNKSFESVFGGVTCIPGCFGMYRIQLFKKTGTAEYSLPVLAHPYIIQAYSVFQTTTLHQKNLLLLGEDRYLTTLLLKNFYKRKLIFNPSATCKTEVPDKFKVLLSQRRRWINSTIHNYFELALVDKLCGTFCCSMQFVVIMELMGTLVLPAAIVFTGVLIASAFLFEPAWIPIIMLFGILGLPAILIGITTFEVSQLFWLIIYIFSLPVWNLILPTYAFWHFDDFSWGETRKVQGEDNKGHGEAEGDADMKKCKRMLLKGFLAADLKLKNVRDR</sequence>
<dbReference type="GO" id="GO:0030428">
    <property type="term" value="C:cell septum"/>
    <property type="evidence" value="ECO:0007669"/>
    <property type="project" value="TreeGrafter"/>
</dbReference>
<evidence type="ECO:0000256" key="6">
    <source>
        <dbReference type="ARBA" id="ARBA00022692"/>
    </source>
</evidence>
<reference evidence="13" key="2">
    <citation type="submission" date="2015-07" db="EMBL/GenBank/DDBJ databases">
        <title>Contrasting host-pathogen interactions and genome evolution in two generalist and specialist microsporidian pathogens of mosquitoes.</title>
        <authorList>
            <consortium name="The Broad Institute Genomics Platform"/>
            <consortium name="The Broad Institute Genome Sequencing Center for Infectious Disease"/>
            <person name="Cuomo C.A."/>
            <person name="Sanscrainte N.D."/>
            <person name="Goldberg J.M."/>
            <person name="Heiman D."/>
            <person name="Young S."/>
            <person name="Zeng Q."/>
            <person name="Becnel J.J."/>
            <person name="Birren B.W."/>
        </authorList>
    </citation>
    <scope>NUCLEOTIDE SEQUENCE [LARGE SCALE GENOMIC DNA]</scope>
    <source>
        <strain evidence="13">USNM 41457</strain>
    </source>
</reference>
<dbReference type="GO" id="GO:0097271">
    <property type="term" value="P:protein localization to bud neck"/>
    <property type="evidence" value="ECO:0007669"/>
    <property type="project" value="EnsemblFungi"/>
</dbReference>
<dbReference type="EMBL" id="AFBI03000019">
    <property type="protein sequence ID" value="EJW04385.1"/>
    <property type="molecule type" value="Genomic_DNA"/>
</dbReference>
<evidence type="ECO:0000256" key="5">
    <source>
        <dbReference type="ARBA" id="ARBA00022679"/>
    </source>
</evidence>
<evidence type="ECO:0000256" key="1">
    <source>
        <dbReference type="ARBA" id="ARBA00004651"/>
    </source>
</evidence>
<keyword evidence="5" id="KW-0808">Transferase</keyword>
<dbReference type="InterPro" id="IPR004835">
    <property type="entry name" value="Chitin_synth"/>
</dbReference>
<dbReference type="PANTHER" id="PTHR22914:SF16">
    <property type="entry name" value="CHITIN SYNTHASE 3"/>
    <property type="match status" value="1"/>
</dbReference>
<dbReference type="VEuPathDB" id="MicrosporidiaDB:EDEG_01376"/>
<dbReference type="STRING" id="1003232.J9DPB0"/>
<dbReference type="GO" id="GO:0005886">
    <property type="term" value="C:plasma membrane"/>
    <property type="evidence" value="ECO:0007669"/>
    <property type="project" value="UniProtKB-SubCell"/>
</dbReference>
<evidence type="ECO:0000256" key="7">
    <source>
        <dbReference type="ARBA" id="ARBA00022989"/>
    </source>
</evidence>
<organism evidence="12 13">
    <name type="scientific">Edhazardia aedis (strain USNM 41457)</name>
    <name type="common">Microsporidian parasite</name>
    <dbReference type="NCBI Taxonomy" id="1003232"/>
    <lineage>
        <taxon>Eukaryota</taxon>
        <taxon>Fungi</taxon>
        <taxon>Fungi incertae sedis</taxon>
        <taxon>Microsporidia</taxon>
        <taxon>Edhazardia</taxon>
    </lineage>
</organism>
<dbReference type="AlphaFoldDB" id="J9DPB0"/>
<proteinExistence type="predicted"/>
<dbReference type="OrthoDB" id="2186317at2759"/>
<dbReference type="Gene3D" id="3.90.550.10">
    <property type="entry name" value="Spore Coat Polysaccharide Biosynthesis Protein SpsA, Chain A"/>
    <property type="match status" value="1"/>
</dbReference>
<dbReference type="CDD" id="cd04190">
    <property type="entry name" value="Chitin_synth_C"/>
    <property type="match status" value="1"/>
</dbReference>
<evidence type="ECO:0000256" key="3">
    <source>
        <dbReference type="ARBA" id="ARBA00022475"/>
    </source>
</evidence>
<dbReference type="GO" id="GO:0045009">
    <property type="term" value="C:chitosome"/>
    <property type="evidence" value="ECO:0007669"/>
    <property type="project" value="EnsemblFungi"/>
</dbReference>
<keyword evidence="9" id="KW-0325">Glycoprotein</keyword>
<dbReference type="InterPro" id="IPR001199">
    <property type="entry name" value="Cyt_B5-like_heme/steroid-bd"/>
</dbReference>
<feature type="transmembrane region" description="Helical" evidence="10">
    <location>
        <begin position="678"/>
        <end position="697"/>
    </location>
</feature>
<keyword evidence="6 10" id="KW-0812">Transmembrane</keyword>
<feature type="transmembrane region" description="Helical" evidence="10">
    <location>
        <begin position="729"/>
        <end position="753"/>
    </location>
</feature>
<feature type="transmembrane region" description="Helical" evidence="10">
    <location>
        <begin position="704"/>
        <end position="723"/>
    </location>
</feature>
<evidence type="ECO:0000256" key="9">
    <source>
        <dbReference type="ARBA" id="ARBA00023180"/>
    </source>
</evidence>
<keyword evidence="4" id="KW-0328">Glycosyltransferase</keyword>
<dbReference type="InterPro" id="IPR029044">
    <property type="entry name" value="Nucleotide-diphossugar_trans"/>
</dbReference>